<keyword evidence="1" id="KW-1133">Transmembrane helix</keyword>
<dbReference type="EMBL" id="REGN01003084">
    <property type="protein sequence ID" value="RNA24647.1"/>
    <property type="molecule type" value="Genomic_DNA"/>
</dbReference>
<keyword evidence="3" id="KW-1185">Reference proteome</keyword>
<keyword evidence="1" id="KW-0472">Membrane</keyword>
<evidence type="ECO:0000313" key="2">
    <source>
        <dbReference type="EMBL" id="RNA24647.1"/>
    </source>
</evidence>
<dbReference type="AlphaFoldDB" id="A0A3M7RMS1"/>
<evidence type="ECO:0000313" key="3">
    <source>
        <dbReference type="Proteomes" id="UP000276133"/>
    </source>
</evidence>
<name>A0A3M7RMS1_BRAPC</name>
<feature type="transmembrane region" description="Helical" evidence="1">
    <location>
        <begin position="48"/>
        <end position="70"/>
    </location>
</feature>
<organism evidence="2 3">
    <name type="scientific">Brachionus plicatilis</name>
    <name type="common">Marine rotifer</name>
    <name type="synonym">Brachionus muelleri</name>
    <dbReference type="NCBI Taxonomy" id="10195"/>
    <lineage>
        <taxon>Eukaryota</taxon>
        <taxon>Metazoa</taxon>
        <taxon>Spiralia</taxon>
        <taxon>Gnathifera</taxon>
        <taxon>Rotifera</taxon>
        <taxon>Eurotatoria</taxon>
        <taxon>Monogononta</taxon>
        <taxon>Pseudotrocha</taxon>
        <taxon>Ploima</taxon>
        <taxon>Brachionidae</taxon>
        <taxon>Brachionus</taxon>
    </lineage>
</organism>
<gene>
    <name evidence="2" type="ORF">BpHYR1_017814</name>
</gene>
<dbReference type="Proteomes" id="UP000276133">
    <property type="component" value="Unassembled WGS sequence"/>
</dbReference>
<feature type="transmembrane region" description="Helical" evidence="1">
    <location>
        <begin position="76"/>
        <end position="96"/>
    </location>
</feature>
<evidence type="ECO:0000256" key="1">
    <source>
        <dbReference type="SAM" id="Phobius"/>
    </source>
</evidence>
<accession>A0A3M7RMS1</accession>
<comment type="caution">
    <text evidence="2">The sequence shown here is derived from an EMBL/GenBank/DDBJ whole genome shotgun (WGS) entry which is preliminary data.</text>
</comment>
<protein>
    <submittedName>
        <fullName evidence="2">Uncharacterized protein</fullName>
    </submittedName>
</protein>
<proteinExistence type="predicted"/>
<reference evidence="2 3" key="1">
    <citation type="journal article" date="2018" name="Sci. Rep.">
        <title>Genomic signatures of local adaptation to the degree of environmental predictability in rotifers.</title>
        <authorList>
            <person name="Franch-Gras L."/>
            <person name="Hahn C."/>
            <person name="Garcia-Roger E.M."/>
            <person name="Carmona M.J."/>
            <person name="Serra M."/>
            <person name="Gomez A."/>
        </authorList>
    </citation>
    <scope>NUCLEOTIDE SEQUENCE [LARGE SCALE GENOMIC DNA]</scope>
    <source>
        <strain evidence="2">HYR1</strain>
    </source>
</reference>
<sequence length="108" mass="12577">MYQEKNKFCNCFNLHKPWSLKLTNYCSLKNQIKDVRFSSLISFKCVNLVFKLIEAIGHLITIINFSFQIYLKISRAFGTSASNLFVFLGLFLENVMRKTVITLKKIIS</sequence>
<keyword evidence="1" id="KW-0812">Transmembrane</keyword>